<protein>
    <submittedName>
        <fullName evidence="1">Lysine-specific demethylase JMJ16</fullName>
    </submittedName>
</protein>
<name>A0A2U1N1G2_ARTAN</name>
<comment type="caution">
    <text evidence="1">The sequence shown here is derived from an EMBL/GenBank/DDBJ whole genome shotgun (WGS) entry which is preliminary data.</text>
</comment>
<evidence type="ECO:0000313" key="2">
    <source>
        <dbReference type="Proteomes" id="UP000245207"/>
    </source>
</evidence>
<sequence length="152" mass="17136">MTTVYSNALIIGYNQLPPTGTTSKPSFQTSPQQHNSHSLSLLPVLILTPDTSAEKQAIKGQKNMSSSSTSTLCAEKDRFLAVQYAIGYYEYLIVFSCQFFLESFKEQHVEDHHLYSINCMHLSAPKMWRDFLGKDAITLDAAMRKHLPNLFA</sequence>
<organism evidence="1 2">
    <name type="scientific">Artemisia annua</name>
    <name type="common">Sweet wormwood</name>
    <dbReference type="NCBI Taxonomy" id="35608"/>
    <lineage>
        <taxon>Eukaryota</taxon>
        <taxon>Viridiplantae</taxon>
        <taxon>Streptophyta</taxon>
        <taxon>Embryophyta</taxon>
        <taxon>Tracheophyta</taxon>
        <taxon>Spermatophyta</taxon>
        <taxon>Magnoliopsida</taxon>
        <taxon>eudicotyledons</taxon>
        <taxon>Gunneridae</taxon>
        <taxon>Pentapetalae</taxon>
        <taxon>asterids</taxon>
        <taxon>campanulids</taxon>
        <taxon>Asterales</taxon>
        <taxon>Asteraceae</taxon>
        <taxon>Asteroideae</taxon>
        <taxon>Anthemideae</taxon>
        <taxon>Artemisiinae</taxon>
        <taxon>Artemisia</taxon>
    </lineage>
</organism>
<keyword evidence="1" id="KW-0808">Transferase</keyword>
<gene>
    <name evidence="1" type="ORF">CTI12_AA319170</name>
</gene>
<dbReference type="GO" id="GO:0032259">
    <property type="term" value="P:methylation"/>
    <property type="evidence" value="ECO:0007669"/>
    <property type="project" value="UniProtKB-KW"/>
</dbReference>
<accession>A0A2U1N1G2</accession>
<proteinExistence type="predicted"/>
<dbReference type="EMBL" id="PKPP01003850">
    <property type="protein sequence ID" value="PWA67342.1"/>
    <property type="molecule type" value="Genomic_DNA"/>
</dbReference>
<keyword evidence="1" id="KW-0489">Methyltransferase</keyword>
<dbReference type="GO" id="GO:0008168">
    <property type="term" value="F:methyltransferase activity"/>
    <property type="evidence" value="ECO:0007669"/>
    <property type="project" value="UniProtKB-KW"/>
</dbReference>
<dbReference type="AlphaFoldDB" id="A0A2U1N1G2"/>
<evidence type="ECO:0000313" key="1">
    <source>
        <dbReference type="EMBL" id="PWA67342.1"/>
    </source>
</evidence>
<keyword evidence="2" id="KW-1185">Reference proteome</keyword>
<dbReference type="STRING" id="35608.A0A2U1N1G2"/>
<reference evidence="1 2" key="1">
    <citation type="journal article" date="2018" name="Mol. Plant">
        <title>The genome of Artemisia annua provides insight into the evolution of Asteraceae family and artemisinin biosynthesis.</title>
        <authorList>
            <person name="Shen Q."/>
            <person name="Zhang L."/>
            <person name="Liao Z."/>
            <person name="Wang S."/>
            <person name="Yan T."/>
            <person name="Shi P."/>
            <person name="Liu M."/>
            <person name="Fu X."/>
            <person name="Pan Q."/>
            <person name="Wang Y."/>
            <person name="Lv Z."/>
            <person name="Lu X."/>
            <person name="Zhang F."/>
            <person name="Jiang W."/>
            <person name="Ma Y."/>
            <person name="Chen M."/>
            <person name="Hao X."/>
            <person name="Li L."/>
            <person name="Tang Y."/>
            <person name="Lv G."/>
            <person name="Zhou Y."/>
            <person name="Sun X."/>
            <person name="Brodelius P.E."/>
            <person name="Rose J.K.C."/>
            <person name="Tang K."/>
        </authorList>
    </citation>
    <scope>NUCLEOTIDE SEQUENCE [LARGE SCALE GENOMIC DNA]</scope>
    <source>
        <strain evidence="2">cv. Huhao1</strain>
        <tissue evidence="1">Leaf</tissue>
    </source>
</reference>
<dbReference type="OrthoDB" id="1678912at2759"/>
<dbReference type="Gene3D" id="2.60.120.650">
    <property type="entry name" value="Cupin"/>
    <property type="match status" value="1"/>
</dbReference>
<dbReference type="Proteomes" id="UP000245207">
    <property type="component" value="Unassembled WGS sequence"/>
</dbReference>